<dbReference type="PROSITE" id="PS51720">
    <property type="entry name" value="G_AIG1"/>
    <property type="match status" value="2"/>
</dbReference>
<dbReference type="SMART" id="SM00268">
    <property type="entry name" value="ACTIN"/>
    <property type="match status" value="1"/>
</dbReference>
<evidence type="ECO:0000259" key="13">
    <source>
        <dbReference type="PROSITE" id="PS51720"/>
    </source>
</evidence>
<dbReference type="PANTHER" id="PTHR10903">
    <property type="entry name" value="GTPASE, IMAP FAMILY MEMBER-RELATED"/>
    <property type="match status" value="1"/>
</dbReference>
<feature type="domain" description="AIG1-type G" evidence="13">
    <location>
        <begin position="412"/>
        <end position="600"/>
    </location>
</feature>
<comment type="similarity">
    <text evidence="3">Belongs to the TRAFAC class TrmE-Era-EngA-EngB-Septin-like GTPase superfamily. AIG1/Toc34/Toc159-like paraseptin GTPase family. IAN subfamily.</text>
</comment>
<evidence type="ECO:0000313" key="15">
    <source>
        <dbReference type="Proteomes" id="UP000438429"/>
    </source>
</evidence>
<comment type="subunit">
    <text evidence="10">Polymerization of globular actin (G-actin) leads to a structural filament (F-actin) in the form of a two-stranded helix. Each actin can bind to 4 others.</text>
</comment>
<evidence type="ECO:0000256" key="4">
    <source>
        <dbReference type="ARBA" id="ARBA00022490"/>
    </source>
</evidence>
<dbReference type="Gene3D" id="3.90.640.10">
    <property type="entry name" value="Actin, Chain A, domain 4"/>
    <property type="match status" value="1"/>
</dbReference>
<feature type="region of interest" description="Disordered" evidence="12">
    <location>
        <begin position="904"/>
        <end position="931"/>
    </location>
</feature>
<keyword evidence="9" id="KW-0206">Cytoskeleton</keyword>
<dbReference type="Proteomes" id="UP000438429">
    <property type="component" value="Unassembled WGS sequence"/>
</dbReference>
<evidence type="ECO:0000256" key="11">
    <source>
        <dbReference type="RuleBase" id="RU000487"/>
    </source>
</evidence>
<dbReference type="FunFam" id="3.30.420.40:FF:000050">
    <property type="entry name" value="Actin, alpha skeletal muscle"/>
    <property type="match status" value="1"/>
</dbReference>
<dbReference type="SUPFAM" id="SSF52540">
    <property type="entry name" value="P-loop containing nucleoside triphosphate hydrolases"/>
    <property type="match status" value="3"/>
</dbReference>
<evidence type="ECO:0000256" key="10">
    <source>
        <dbReference type="ARBA" id="ARBA00038582"/>
    </source>
</evidence>
<dbReference type="GO" id="GO:0005524">
    <property type="term" value="F:ATP binding"/>
    <property type="evidence" value="ECO:0007669"/>
    <property type="project" value="UniProtKB-KW"/>
</dbReference>
<sequence>MNQINCKLSIDKMWLSKVLNKCCIFLSLVTDDAHTLKRRGSLFRLPPNMSELTVVLLGNSRSEKSSVGNFILGAAVFNTEEEPDDCERGEGKWKEKRIVIINTPDLLHPDISDRKLRQGVENCVSPSDPGPDVFLLVLQPEDFTEEQRTRLCRVLQLFSDSSLDQSLVLAATPRESSGFMYPPIKKIIRMCRYKYLMRKNLEHEELLTRLCQIVSGEQDSTPTSPDVHQTQTLVTEAVKAAASELRIVLLGKHEDEKTKLGNFIIRDQVFHRQKHSPLSRCVAACGEWRGKPVTVVKTPDMLGMSEGNVRQEVKSCATLCPPAPNVLLLLVNPSDFTEENKKTLEFILSLFGQDALNYLMVVITHERVEMTVSFGELLKYCGGRHYYMSEDNQRLLMEKIENIVHENKDQLKPSLNLLLCGRRGAGKTSAAEAILGRTDLHSSESVRHQGEVCGRQVSLVELPALYGKPLEAVMEESLRCVSLCDPDGVHAFLLVLPVGPLTDEDKGELQTIQSTFSSRVDDFTMILFTVESDPTDPAVVDFLNETDDIQELCRSCGGRSVVLNIKDEQQVSEMLDAVDKMRRNKDKPCSYTTATFAQAGIRKIMKQERDITELQKLKGKTQNIYDDETQSPECLRIVLIGKTGCGKSSSGNTILGRQEFESELCQKSVTKRCQKAQSEVNGRPVVVVDTPGLFDDSLSHEQVHEEMVKCISLLAPGPHVFLLVMQIGRFTPEEEETLTLIKNNFGKNSEKFTIILLTRGDDLDNNKLSIEEFIDKKCDDSFKKLVADCGGRYHVFNNHDEHNHTQVRELMNKIDTMVKENGGSCYTNEMLQEAEAAIQKEMKRLLKENEEMKREREEVERQHKEEMQVMKRRMKEQREGIEQDVKLRLNQLKKREEDIKKIQEERRKEQEKREQEDRKKKEQEENQRQEWEEKLEALEKKIQLESKEKKTIDEELVQSREEMRKERRKWEEERTMSWAKRENDTCQSQRMEKYKFKNTEEKCTQDRVEYENKIKEQDRVRREQEEKEKREAEEKHEKKIEEMKKKYEEEARKQAEEFNEFREKYTKELEALKQRHEKEIQQTREKYNTQYSVLHNLSSHKEKKLKEEMMKKQKDQQDEIKDKEKLIKELEELKKKQEKEIKGHGIFFLIYYRSQNRLNRHVVNVRFIIETLTNTSVIKIQQNVSNVRKGKVHRRTDTGVRLRTIRIKDAPITTSDNVVGPDLQVELEAREPNSLKFLFLSIWHHTFYNELRVAPEEHPVLLTEAPLNPKANREKMTQIMFETFNSPAMFVAIQAFLSLYASGRTTGIVMDSGDGVSHTVPIYEGYALPHAIIRLNPAGRDLTDYMMKILTERGYSFTTTAEREIVRDIKEKLSYVALDFEQEMQTAASSPSLEKSYELPDGQVITMGNERFRCPETLFQPSFIGMESAGIHQTTYNSIMKCDVDIRKDLYANTVLSGGTTMFPGIADRMQREISGLAPPTMKIKVQFCPSGFSNASESLCHRVHTIIAPPERKYSVWIGGSILASLSTFQQMWISKQEYDESGPSIVHRKCF</sequence>
<evidence type="ECO:0000313" key="14">
    <source>
        <dbReference type="EMBL" id="KAF0022556.1"/>
    </source>
</evidence>
<name>A0A6A4RJE1_SCOMX</name>
<feature type="region of interest" description="Disordered" evidence="12">
    <location>
        <begin position="851"/>
        <end position="880"/>
    </location>
</feature>
<dbReference type="PANTHER" id="PTHR10903:SF188">
    <property type="entry name" value="GTPASE IMAP FAMILY MEMBER 2-LIKE-RELATED"/>
    <property type="match status" value="1"/>
</dbReference>
<keyword evidence="5" id="KW-0547">Nucleotide-binding</keyword>
<dbReference type="Pfam" id="PF04548">
    <property type="entry name" value="AIG1"/>
    <property type="match status" value="4"/>
</dbReference>
<dbReference type="CDD" id="cd01852">
    <property type="entry name" value="AIG1"/>
    <property type="match status" value="1"/>
</dbReference>
<dbReference type="PROSITE" id="PS00432">
    <property type="entry name" value="ACTINS_2"/>
    <property type="match status" value="1"/>
</dbReference>
<evidence type="ECO:0000256" key="12">
    <source>
        <dbReference type="SAM" id="MobiDB-lite"/>
    </source>
</evidence>
<dbReference type="PRINTS" id="PR00190">
    <property type="entry name" value="ACTIN"/>
</dbReference>
<feature type="region of interest" description="Disordered" evidence="12">
    <location>
        <begin position="1013"/>
        <end position="1038"/>
    </location>
</feature>
<dbReference type="EMBL" id="VEVO01000025">
    <property type="protein sequence ID" value="KAF0022556.1"/>
    <property type="molecule type" value="Genomic_DNA"/>
</dbReference>
<dbReference type="PROSITE" id="PS01132">
    <property type="entry name" value="ACTINS_ACT_LIKE"/>
    <property type="match status" value="1"/>
</dbReference>
<evidence type="ECO:0000256" key="6">
    <source>
        <dbReference type="ARBA" id="ARBA00022840"/>
    </source>
</evidence>
<comment type="caution">
    <text evidence="14">The sequence shown here is derived from an EMBL/GenBank/DDBJ whole genome shotgun (WGS) entry which is preliminary data.</text>
</comment>
<comment type="subcellular location">
    <subcellularLocation>
        <location evidence="1">Cytoplasm</location>
        <location evidence="1">Cytoskeleton</location>
    </subcellularLocation>
</comment>
<organism evidence="14 15">
    <name type="scientific">Scophthalmus maximus</name>
    <name type="common">Turbot</name>
    <name type="synonym">Psetta maxima</name>
    <dbReference type="NCBI Taxonomy" id="52904"/>
    <lineage>
        <taxon>Eukaryota</taxon>
        <taxon>Metazoa</taxon>
        <taxon>Chordata</taxon>
        <taxon>Craniata</taxon>
        <taxon>Vertebrata</taxon>
        <taxon>Euteleostomi</taxon>
        <taxon>Actinopterygii</taxon>
        <taxon>Neopterygii</taxon>
        <taxon>Teleostei</taxon>
        <taxon>Neoteleostei</taxon>
        <taxon>Acanthomorphata</taxon>
        <taxon>Carangaria</taxon>
        <taxon>Pleuronectiformes</taxon>
        <taxon>Pleuronectoidei</taxon>
        <taxon>Scophthalmidae</taxon>
        <taxon>Scophthalmus</taxon>
    </lineage>
</organism>
<comment type="similarity">
    <text evidence="2 11">Belongs to the actin family.</text>
</comment>
<keyword evidence="4" id="KW-0963">Cytoplasm</keyword>
<evidence type="ECO:0000256" key="1">
    <source>
        <dbReference type="ARBA" id="ARBA00004245"/>
    </source>
</evidence>
<feature type="domain" description="AIG1-type G" evidence="13">
    <location>
        <begin position="632"/>
        <end position="835"/>
    </location>
</feature>
<dbReference type="InterPro" id="IPR020902">
    <property type="entry name" value="Actin/actin-like_CS"/>
</dbReference>
<keyword evidence="8" id="KW-0342">GTP-binding</keyword>
<proteinExistence type="inferred from homology"/>
<dbReference type="FunFam" id="3.30.420.40:FF:000148">
    <property type="entry name" value="Actin, alpha skeletal muscle"/>
    <property type="match status" value="1"/>
</dbReference>
<evidence type="ECO:0000256" key="7">
    <source>
        <dbReference type="ARBA" id="ARBA00023097"/>
    </source>
</evidence>
<dbReference type="InterPro" id="IPR045058">
    <property type="entry name" value="GIMA/IAN/Toc"/>
</dbReference>
<dbReference type="InterPro" id="IPR004000">
    <property type="entry name" value="Actin"/>
</dbReference>
<dbReference type="InterPro" id="IPR043129">
    <property type="entry name" value="ATPase_NBD"/>
</dbReference>
<feature type="compositionally biased region" description="Basic and acidic residues" evidence="12">
    <location>
        <begin position="851"/>
        <end position="869"/>
    </location>
</feature>
<dbReference type="SUPFAM" id="SSF53067">
    <property type="entry name" value="Actin-like ATPase domain"/>
    <property type="match status" value="2"/>
</dbReference>
<evidence type="ECO:0000256" key="3">
    <source>
        <dbReference type="ARBA" id="ARBA00008535"/>
    </source>
</evidence>
<dbReference type="FunFam" id="3.40.50.300:FF:000366">
    <property type="entry name" value="GTPase, IMAP family member 2"/>
    <property type="match status" value="1"/>
</dbReference>
<dbReference type="InterPro" id="IPR027417">
    <property type="entry name" value="P-loop_NTPase"/>
</dbReference>
<dbReference type="Pfam" id="PF00022">
    <property type="entry name" value="Actin"/>
    <property type="match status" value="1"/>
</dbReference>
<dbReference type="Gene3D" id="3.30.420.40">
    <property type="match status" value="2"/>
</dbReference>
<keyword evidence="6" id="KW-0067">ATP-binding</keyword>
<dbReference type="FunFam" id="3.30.420.40:FF:000404">
    <property type="entry name" value="Major actin"/>
    <property type="match status" value="1"/>
</dbReference>
<dbReference type="InterPro" id="IPR004001">
    <property type="entry name" value="Actin_CS"/>
</dbReference>
<gene>
    <name evidence="14" type="ORF">F2P81_025182</name>
</gene>
<evidence type="ECO:0000256" key="8">
    <source>
        <dbReference type="ARBA" id="ARBA00023134"/>
    </source>
</evidence>
<dbReference type="InterPro" id="IPR006703">
    <property type="entry name" value="G_AIG1"/>
</dbReference>
<dbReference type="FunFam" id="3.90.640.10:FF:000047">
    <property type="entry name" value="Actin, alpha skeletal muscle"/>
    <property type="match status" value="1"/>
</dbReference>
<evidence type="ECO:0000256" key="2">
    <source>
        <dbReference type="ARBA" id="ARBA00006752"/>
    </source>
</evidence>
<dbReference type="GO" id="GO:0005525">
    <property type="term" value="F:GTP binding"/>
    <property type="evidence" value="ECO:0007669"/>
    <property type="project" value="UniProtKB-KW"/>
</dbReference>
<reference evidence="14 15" key="1">
    <citation type="submission" date="2019-06" db="EMBL/GenBank/DDBJ databases">
        <title>Draft genomes of female and male turbot (Scophthalmus maximus).</title>
        <authorList>
            <person name="Xu H."/>
            <person name="Xu X.-W."/>
            <person name="Shao C."/>
            <person name="Chen S."/>
        </authorList>
    </citation>
    <scope>NUCLEOTIDE SEQUENCE [LARGE SCALE GENOMIC DNA]</scope>
    <source>
        <strain evidence="14">Ysfricsl-2016a</strain>
        <tissue evidence="14">Blood</tissue>
    </source>
</reference>
<protein>
    <recommendedName>
        <fullName evidence="13">AIG1-type G domain-containing protein</fullName>
    </recommendedName>
</protein>
<keyword evidence="7" id="KW-0558">Oxidation</keyword>
<accession>A0A6A4RJE1</accession>
<evidence type="ECO:0000256" key="9">
    <source>
        <dbReference type="ARBA" id="ARBA00023212"/>
    </source>
</evidence>
<dbReference type="Gene3D" id="3.40.50.300">
    <property type="entry name" value="P-loop containing nucleotide triphosphate hydrolases"/>
    <property type="match status" value="4"/>
</dbReference>
<dbReference type="GO" id="GO:0005856">
    <property type="term" value="C:cytoskeleton"/>
    <property type="evidence" value="ECO:0007669"/>
    <property type="project" value="UniProtKB-SubCell"/>
</dbReference>
<evidence type="ECO:0000256" key="5">
    <source>
        <dbReference type="ARBA" id="ARBA00022741"/>
    </source>
</evidence>